<feature type="region of interest" description="Disordered" evidence="3">
    <location>
        <begin position="109"/>
        <end position="136"/>
    </location>
</feature>
<sequence>MAARVTLRSRIRAAKTTNRQTALQAIGNTPPVRLRHVVPGGAAQVLVKLEGCNPTGSYKDRMALAVVEGAERRGALPPGQRVVEYTGGSTGSSDAFSHEKLGMISIGLASTSRRRPSPVAPANTSGGSALAKGVTR</sequence>
<accession>A0ABP7JAN0</accession>
<dbReference type="InterPro" id="IPR050214">
    <property type="entry name" value="Cys_Synth/Cystath_Beta-Synth"/>
</dbReference>
<dbReference type="PANTHER" id="PTHR10314">
    <property type="entry name" value="CYSTATHIONINE BETA-SYNTHASE"/>
    <property type="match status" value="1"/>
</dbReference>
<evidence type="ECO:0000256" key="1">
    <source>
        <dbReference type="ARBA" id="ARBA00001933"/>
    </source>
</evidence>
<protein>
    <recommendedName>
        <fullName evidence="4">Tryptophan synthase beta chain-like PALP domain-containing protein</fullName>
    </recommendedName>
</protein>
<evidence type="ECO:0000256" key="2">
    <source>
        <dbReference type="ARBA" id="ARBA00022898"/>
    </source>
</evidence>
<comment type="cofactor">
    <cofactor evidence="1">
        <name>pyridoxal 5'-phosphate</name>
        <dbReference type="ChEBI" id="CHEBI:597326"/>
    </cofactor>
</comment>
<evidence type="ECO:0000256" key="3">
    <source>
        <dbReference type="SAM" id="MobiDB-lite"/>
    </source>
</evidence>
<feature type="domain" description="Tryptophan synthase beta chain-like PALP" evidence="4">
    <location>
        <begin position="24"/>
        <end position="103"/>
    </location>
</feature>
<reference evidence="6" key="1">
    <citation type="journal article" date="2019" name="Int. J. Syst. Evol. Microbiol.">
        <title>The Global Catalogue of Microorganisms (GCM) 10K type strain sequencing project: providing services to taxonomists for standard genome sequencing and annotation.</title>
        <authorList>
            <consortium name="The Broad Institute Genomics Platform"/>
            <consortium name="The Broad Institute Genome Sequencing Center for Infectious Disease"/>
            <person name="Wu L."/>
            <person name="Ma J."/>
        </authorList>
    </citation>
    <scope>NUCLEOTIDE SEQUENCE [LARGE SCALE GENOMIC DNA]</scope>
    <source>
        <strain evidence="6">JCM 17138</strain>
    </source>
</reference>
<gene>
    <name evidence="5" type="ORF">GCM10022403_085010</name>
</gene>
<keyword evidence="6" id="KW-1185">Reference proteome</keyword>
<dbReference type="EMBL" id="BAABDE010000038">
    <property type="protein sequence ID" value="GAA3839749.1"/>
    <property type="molecule type" value="Genomic_DNA"/>
</dbReference>
<evidence type="ECO:0000259" key="4">
    <source>
        <dbReference type="Pfam" id="PF00291"/>
    </source>
</evidence>
<dbReference type="RefSeq" id="WP_345601052.1">
    <property type="nucleotide sequence ID" value="NZ_BAABDE010000038.1"/>
</dbReference>
<organism evidence="5 6">
    <name type="scientific">Streptomyces coacervatus</name>
    <dbReference type="NCBI Taxonomy" id="647381"/>
    <lineage>
        <taxon>Bacteria</taxon>
        <taxon>Bacillati</taxon>
        <taxon>Actinomycetota</taxon>
        <taxon>Actinomycetes</taxon>
        <taxon>Kitasatosporales</taxon>
        <taxon>Streptomycetaceae</taxon>
        <taxon>Streptomyces</taxon>
    </lineage>
</organism>
<dbReference type="InterPro" id="IPR036052">
    <property type="entry name" value="TrpB-like_PALP_sf"/>
</dbReference>
<dbReference type="InterPro" id="IPR001926">
    <property type="entry name" value="TrpB-like_PALP"/>
</dbReference>
<name>A0ABP7JAN0_9ACTN</name>
<keyword evidence="2" id="KW-0663">Pyridoxal phosphate</keyword>
<dbReference type="SUPFAM" id="SSF53686">
    <property type="entry name" value="Tryptophan synthase beta subunit-like PLP-dependent enzymes"/>
    <property type="match status" value="1"/>
</dbReference>
<evidence type="ECO:0000313" key="6">
    <source>
        <dbReference type="Proteomes" id="UP001501009"/>
    </source>
</evidence>
<dbReference type="Pfam" id="PF00291">
    <property type="entry name" value="PALP"/>
    <property type="match status" value="1"/>
</dbReference>
<dbReference type="Gene3D" id="3.40.50.1100">
    <property type="match status" value="2"/>
</dbReference>
<comment type="caution">
    <text evidence="5">The sequence shown here is derived from an EMBL/GenBank/DDBJ whole genome shotgun (WGS) entry which is preliminary data.</text>
</comment>
<evidence type="ECO:0000313" key="5">
    <source>
        <dbReference type="EMBL" id="GAA3839749.1"/>
    </source>
</evidence>
<proteinExistence type="predicted"/>
<dbReference type="Proteomes" id="UP001501009">
    <property type="component" value="Unassembled WGS sequence"/>
</dbReference>